<dbReference type="GO" id="GO:0016020">
    <property type="term" value="C:membrane"/>
    <property type="evidence" value="ECO:0007669"/>
    <property type="project" value="UniProtKB-SubCell"/>
</dbReference>
<dbReference type="EMBL" id="MU006314">
    <property type="protein sequence ID" value="KAF2848981.1"/>
    <property type="molecule type" value="Genomic_DNA"/>
</dbReference>
<feature type="transmembrane region" description="Helical" evidence="7">
    <location>
        <begin position="94"/>
        <end position="115"/>
    </location>
</feature>
<evidence type="ECO:0000313" key="10">
    <source>
        <dbReference type="Proteomes" id="UP000799423"/>
    </source>
</evidence>
<sequence length="371" mass="41105">MPAQTVIQIEQWCEYAIGVAIFFVRFYARFKIVGFKVAYDDIFAFISMLLWTGEAVSIYFLGYFGTYVGLTPSTALQLDDATISSYIRGSKALFTAWLCYATLIWSLKTTVLFFYHRLTSRLSQHKLIKLLGIAIGLSYIVVLLELLLHCRPIHRNWQIVPYAGDQCTLYYANYFTVTILNVLTDIGILAFIPIPLIWKVKIPVRQKILVALLLCSGLFIIAAAIIRCVLSIQNIRSIDTSGVWAIRETFVTIVAINAPCIKPLFSSSSRGGSGGGGSSNTAAHSGSYKLRSRQRAGGSAVYDEDDDDARGSDADSQVKIISDSQARGDGDRLQDKINVTTMVTVQRHDTELGEFEEPHSYSVAAGSGYQR</sequence>
<dbReference type="PANTHER" id="PTHR33048">
    <property type="entry name" value="PTH11-LIKE INTEGRAL MEMBRANE PROTEIN (AFU_ORTHOLOGUE AFUA_5G11245)"/>
    <property type="match status" value="1"/>
</dbReference>
<feature type="transmembrane region" description="Helical" evidence="7">
    <location>
        <begin position="127"/>
        <end position="148"/>
    </location>
</feature>
<keyword evidence="10" id="KW-1185">Reference proteome</keyword>
<evidence type="ECO:0000256" key="4">
    <source>
        <dbReference type="ARBA" id="ARBA00023136"/>
    </source>
</evidence>
<comment type="subcellular location">
    <subcellularLocation>
        <location evidence="1">Membrane</location>
        <topology evidence="1">Multi-pass membrane protein</topology>
    </subcellularLocation>
</comment>
<feature type="transmembrane region" description="Helical" evidence="7">
    <location>
        <begin position="42"/>
        <end position="64"/>
    </location>
</feature>
<comment type="similarity">
    <text evidence="5">Belongs to the SAT4 family.</text>
</comment>
<feature type="region of interest" description="Disordered" evidence="6">
    <location>
        <begin position="270"/>
        <end position="318"/>
    </location>
</feature>
<evidence type="ECO:0000256" key="1">
    <source>
        <dbReference type="ARBA" id="ARBA00004141"/>
    </source>
</evidence>
<keyword evidence="3 7" id="KW-1133">Transmembrane helix</keyword>
<evidence type="ECO:0000256" key="3">
    <source>
        <dbReference type="ARBA" id="ARBA00022989"/>
    </source>
</evidence>
<proteinExistence type="inferred from homology"/>
<evidence type="ECO:0000259" key="8">
    <source>
        <dbReference type="Pfam" id="PF20684"/>
    </source>
</evidence>
<evidence type="ECO:0000256" key="2">
    <source>
        <dbReference type="ARBA" id="ARBA00022692"/>
    </source>
</evidence>
<evidence type="ECO:0000256" key="6">
    <source>
        <dbReference type="SAM" id="MobiDB-lite"/>
    </source>
</evidence>
<dbReference type="OrthoDB" id="2988756at2759"/>
<organism evidence="9 10">
    <name type="scientific">Plenodomus tracheiphilus IPT5</name>
    <dbReference type="NCBI Taxonomy" id="1408161"/>
    <lineage>
        <taxon>Eukaryota</taxon>
        <taxon>Fungi</taxon>
        <taxon>Dikarya</taxon>
        <taxon>Ascomycota</taxon>
        <taxon>Pezizomycotina</taxon>
        <taxon>Dothideomycetes</taxon>
        <taxon>Pleosporomycetidae</taxon>
        <taxon>Pleosporales</taxon>
        <taxon>Pleosporineae</taxon>
        <taxon>Leptosphaeriaceae</taxon>
        <taxon>Plenodomus</taxon>
    </lineage>
</organism>
<dbReference type="PANTHER" id="PTHR33048:SF2">
    <property type="entry name" value="SRPK"/>
    <property type="match status" value="1"/>
</dbReference>
<dbReference type="AlphaFoldDB" id="A0A6A7B0C4"/>
<feature type="domain" description="Rhodopsin" evidence="8">
    <location>
        <begin position="24"/>
        <end position="266"/>
    </location>
</feature>
<dbReference type="InterPro" id="IPR052337">
    <property type="entry name" value="SAT4-like"/>
</dbReference>
<name>A0A6A7B0C4_9PLEO</name>
<protein>
    <recommendedName>
        <fullName evidence="8">Rhodopsin domain-containing protein</fullName>
    </recommendedName>
</protein>
<evidence type="ECO:0000313" key="9">
    <source>
        <dbReference type="EMBL" id="KAF2848981.1"/>
    </source>
</evidence>
<reference evidence="9" key="1">
    <citation type="submission" date="2020-01" db="EMBL/GenBank/DDBJ databases">
        <authorList>
            <consortium name="DOE Joint Genome Institute"/>
            <person name="Haridas S."/>
            <person name="Albert R."/>
            <person name="Binder M."/>
            <person name="Bloem J."/>
            <person name="Labutti K."/>
            <person name="Salamov A."/>
            <person name="Andreopoulos B."/>
            <person name="Baker S.E."/>
            <person name="Barry K."/>
            <person name="Bills G."/>
            <person name="Bluhm B.H."/>
            <person name="Cannon C."/>
            <person name="Castanera R."/>
            <person name="Culley D.E."/>
            <person name="Daum C."/>
            <person name="Ezra D."/>
            <person name="Gonzalez J.B."/>
            <person name="Henrissat B."/>
            <person name="Kuo A."/>
            <person name="Liang C."/>
            <person name="Lipzen A."/>
            <person name="Lutzoni F."/>
            <person name="Magnuson J."/>
            <person name="Mondo S."/>
            <person name="Nolan M."/>
            <person name="Ohm R."/>
            <person name="Pangilinan J."/>
            <person name="Park H.-J."/>
            <person name="Ramirez L."/>
            <person name="Alfaro M."/>
            <person name="Sun H."/>
            <person name="Tritt A."/>
            <person name="Yoshinaga Y."/>
            <person name="Zwiers L.-H."/>
            <person name="Turgeon B.G."/>
            <person name="Goodwin S.B."/>
            <person name="Spatafora J.W."/>
            <person name="Crous P.W."/>
            <person name="Grigoriev I.V."/>
        </authorList>
    </citation>
    <scope>NUCLEOTIDE SEQUENCE</scope>
    <source>
        <strain evidence="9">IPT5</strain>
    </source>
</reference>
<evidence type="ECO:0000256" key="5">
    <source>
        <dbReference type="ARBA" id="ARBA00038359"/>
    </source>
</evidence>
<gene>
    <name evidence="9" type="ORF">T440DRAFT_534498</name>
</gene>
<evidence type="ECO:0000256" key="7">
    <source>
        <dbReference type="SAM" id="Phobius"/>
    </source>
</evidence>
<keyword evidence="4 7" id="KW-0472">Membrane</keyword>
<feature type="transmembrane region" description="Helical" evidence="7">
    <location>
        <begin position="168"/>
        <end position="196"/>
    </location>
</feature>
<dbReference type="Pfam" id="PF20684">
    <property type="entry name" value="Fung_rhodopsin"/>
    <property type="match status" value="1"/>
</dbReference>
<dbReference type="InterPro" id="IPR049326">
    <property type="entry name" value="Rhodopsin_dom_fungi"/>
</dbReference>
<feature type="transmembrane region" description="Helical" evidence="7">
    <location>
        <begin position="208"/>
        <end position="226"/>
    </location>
</feature>
<accession>A0A6A7B0C4</accession>
<dbReference type="Proteomes" id="UP000799423">
    <property type="component" value="Unassembled WGS sequence"/>
</dbReference>
<keyword evidence="2 7" id="KW-0812">Transmembrane</keyword>
<feature type="transmembrane region" description="Helical" evidence="7">
    <location>
        <begin position="12"/>
        <end position="30"/>
    </location>
</feature>